<keyword evidence="6" id="KW-0812">Transmembrane</keyword>
<proteinExistence type="predicted"/>
<dbReference type="PROSITE" id="PS50112">
    <property type="entry name" value="PAS"/>
    <property type="match status" value="1"/>
</dbReference>
<keyword evidence="5" id="KW-0418">Kinase</keyword>
<dbReference type="InterPro" id="IPR000014">
    <property type="entry name" value="PAS"/>
</dbReference>
<comment type="caution">
    <text evidence="9">The sequence shown here is derived from an EMBL/GenBank/DDBJ whole genome shotgun (WGS) entry which is preliminary data.</text>
</comment>
<sequence length="399" mass="47085">MMHRVAIKVALSLFITGCLAIAAFPWLLGLAADRWPTVPTQNLQYAVQGCLLLLLALFTFCLVKYYGHQPNKQLRQYERLFYHYPLPMWVYDVHNLRFLAVNEAASLKYGYTRDEFMQLTIQALRHVNDIPKLLDDVRRTKIREREPYRGIWQHMKKNGKLFKVEIYSYPTRYDGKDARIVMAIDIDAEIGSMIKADDFGTRYELFTKITPDCIYYYNHETKEVTRNHGPQSIFGYSLQEVDNTIEWFIERIHPEDKERVVQSIHTAEMNQQSRWISEYRFRCANGEYKHVLDRAFMDFREDGSLVRTIGAQQDITERKHIIEQLQQQNKVLRDIAYINSHEIRSPLTAIMSLTKYIAEDYEKELPLNPELLALLTNASQNLDEVIHKIQFKLQHPEEE</sequence>
<evidence type="ECO:0000259" key="7">
    <source>
        <dbReference type="PROSITE" id="PS50112"/>
    </source>
</evidence>
<organism evidence="9 10">
    <name type="scientific">Chitinophaga skermanii</name>
    <dbReference type="NCBI Taxonomy" id="331697"/>
    <lineage>
        <taxon>Bacteria</taxon>
        <taxon>Pseudomonadati</taxon>
        <taxon>Bacteroidota</taxon>
        <taxon>Chitinophagia</taxon>
        <taxon>Chitinophagales</taxon>
        <taxon>Chitinophagaceae</taxon>
        <taxon>Chitinophaga</taxon>
    </lineage>
</organism>
<dbReference type="Pfam" id="PF08447">
    <property type="entry name" value="PAS_3"/>
    <property type="match status" value="1"/>
</dbReference>
<dbReference type="NCBIfam" id="TIGR00229">
    <property type="entry name" value="sensory_box"/>
    <property type="match status" value="2"/>
</dbReference>
<dbReference type="CDD" id="cd00082">
    <property type="entry name" value="HisKA"/>
    <property type="match status" value="1"/>
</dbReference>
<dbReference type="SUPFAM" id="SSF55785">
    <property type="entry name" value="PYP-like sensor domain (PAS domain)"/>
    <property type="match status" value="2"/>
</dbReference>
<evidence type="ECO:0000259" key="8">
    <source>
        <dbReference type="PROSITE" id="PS50113"/>
    </source>
</evidence>
<keyword evidence="3" id="KW-0597">Phosphoprotein</keyword>
<name>A0A327QHB8_9BACT</name>
<dbReference type="SMART" id="SM00086">
    <property type="entry name" value="PAC"/>
    <property type="match status" value="2"/>
</dbReference>
<reference evidence="9 10" key="1">
    <citation type="submission" date="2018-06" db="EMBL/GenBank/DDBJ databases">
        <title>Genomic Encyclopedia of Archaeal and Bacterial Type Strains, Phase II (KMG-II): from individual species to whole genera.</title>
        <authorList>
            <person name="Goeker M."/>
        </authorList>
    </citation>
    <scope>NUCLEOTIDE SEQUENCE [LARGE SCALE GENOMIC DNA]</scope>
    <source>
        <strain evidence="9 10">DSM 23857</strain>
    </source>
</reference>
<evidence type="ECO:0000256" key="1">
    <source>
        <dbReference type="ARBA" id="ARBA00000085"/>
    </source>
</evidence>
<dbReference type="RefSeq" id="WP_111598325.1">
    <property type="nucleotide sequence ID" value="NZ_QLLL01000005.1"/>
</dbReference>
<feature type="transmembrane region" description="Helical" evidence="6">
    <location>
        <begin position="45"/>
        <end position="66"/>
    </location>
</feature>
<protein>
    <recommendedName>
        <fullName evidence="2">histidine kinase</fullName>
        <ecNumber evidence="2">2.7.13.3</ecNumber>
    </recommendedName>
</protein>
<dbReference type="PANTHER" id="PTHR43304:SF1">
    <property type="entry name" value="PAC DOMAIN-CONTAINING PROTEIN"/>
    <property type="match status" value="1"/>
</dbReference>
<comment type="catalytic activity">
    <reaction evidence="1">
        <text>ATP + protein L-histidine = ADP + protein N-phospho-L-histidine.</text>
        <dbReference type="EC" id="2.7.13.3"/>
    </reaction>
</comment>
<evidence type="ECO:0000313" key="10">
    <source>
        <dbReference type="Proteomes" id="UP000249547"/>
    </source>
</evidence>
<dbReference type="InterPro" id="IPR001610">
    <property type="entry name" value="PAC"/>
</dbReference>
<feature type="domain" description="PAS" evidence="7">
    <location>
        <begin position="227"/>
        <end position="271"/>
    </location>
</feature>
<feature type="domain" description="PAC" evidence="8">
    <location>
        <begin position="275"/>
        <end position="327"/>
    </location>
</feature>
<evidence type="ECO:0000256" key="3">
    <source>
        <dbReference type="ARBA" id="ARBA00022553"/>
    </source>
</evidence>
<keyword evidence="4" id="KW-0808">Transferase</keyword>
<dbReference type="PANTHER" id="PTHR43304">
    <property type="entry name" value="PHYTOCHROME-LIKE PROTEIN CPH1"/>
    <property type="match status" value="1"/>
</dbReference>
<accession>A0A327QHB8</accession>
<dbReference type="EC" id="2.7.13.3" evidence="2"/>
<dbReference type="Pfam" id="PF13426">
    <property type="entry name" value="PAS_9"/>
    <property type="match status" value="1"/>
</dbReference>
<evidence type="ECO:0000256" key="5">
    <source>
        <dbReference type="ARBA" id="ARBA00022777"/>
    </source>
</evidence>
<dbReference type="PROSITE" id="PS50113">
    <property type="entry name" value="PAC"/>
    <property type="match status" value="1"/>
</dbReference>
<dbReference type="SUPFAM" id="SSF47384">
    <property type="entry name" value="Homodimeric domain of signal transducing histidine kinase"/>
    <property type="match status" value="1"/>
</dbReference>
<evidence type="ECO:0000256" key="4">
    <source>
        <dbReference type="ARBA" id="ARBA00022679"/>
    </source>
</evidence>
<dbReference type="SMART" id="SM00091">
    <property type="entry name" value="PAS"/>
    <property type="match status" value="2"/>
</dbReference>
<dbReference type="InterPro" id="IPR035965">
    <property type="entry name" value="PAS-like_dom_sf"/>
</dbReference>
<keyword evidence="6" id="KW-1133">Transmembrane helix</keyword>
<dbReference type="InterPro" id="IPR013655">
    <property type="entry name" value="PAS_fold_3"/>
</dbReference>
<dbReference type="InterPro" id="IPR052162">
    <property type="entry name" value="Sensor_kinase/Photoreceptor"/>
</dbReference>
<dbReference type="EMBL" id="QLLL01000005">
    <property type="protein sequence ID" value="RAJ04006.1"/>
    <property type="molecule type" value="Genomic_DNA"/>
</dbReference>
<dbReference type="InterPro" id="IPR036097">
    <property type="entry name" value="HisK_dim/P_sf"/>
</dbReference>
<evidence type="ECO:0000313" key="9">
    <source>
        <dbReference type="EMBL" id="RAJ04006.1"/>
    </source>
</evidence>
<dbReference type="GO" id="GO:0000155">
    <property type="term" value="F:phosphorelay sensor kinase activity"/>
    <property type="evidence" value="ECO:0007669"/>
    <property type="project" value="InterPro"/>
</dbReference>
<dbReference type="AlphaFoldDB" id="A0A327QHB8"/>
<dbReference type="Proteomes" id="UP000249547">
    <property type="component" value="Unassembled WGS sequence"/>
</dbReference>
<dbReference type="CDD" id="cd00130">
    <property type="entry name" value="PAS"/>
    <property type="match status" value="2"/>
</dbReference>
<gene>
    <name evidence="9" type="ORF">LX64_02883</name>
</gene>
<dbReference type="InterPro" id="IPR000700">
    <property type="entry name" value="PAS-assoc_C"/>
</dbReference>
<keyword evidence="10" id="KW-1185">Reference proteome</keyword>
<dbReference type="Gene3D" id="1.10.287.130">
    <property type="match status" value="1"/>
</dbReference>
<keyword evidence="6" id="KW-0472">Membrane</keyword>
<evidence type="ECO:0000256" key="2">
    <source>
        <dbReference type="ARBA" id="ARBA00012438"/>
    </source>
</evidence>
<dbReference type="InterPro" id="IPR003661">
    <property type="entry name" value="HisK_dim/P_dom"/>
</dbReference>
<dbReference type="OrthoDB" id="9124519at2"/>
<dbReference type="Gene3D" id="3.30.450.20">
    <property type="entry name" value="PAS domain"/>
    <property type="match status" value="2"/>
</dbReference>
<evidence type="ECO:0000256" key="6">
    <source>
        <dbReference type="SAM" id="Phobius"/>
    </source>
</evidence>